<proteinExistence type="predicted"/>
<dbReference type="PANTHER" id="PTHR38681:SF1">
    <property type="entry name" value="RETROVIRUS-RELATED POL POLYPROTEIN FROM TRANSPOSON 412-LIKE PROTEIN"/>
    <property type="match status" value="1"/>
</dbReference>
<name>A0A5B7HCH5_PORTR</name>
<organism evidence="1 2">
    <name type="scientific">Portunus trituberculatus</name>
    <name type="common">Swimming crab</name>
    <name type="synonym">Neptunus trituberculatus</name>
    <dbReference type="NCBI Taxonomy" id="210409"/>
    <lineage>
        <taxon>Eukaryota</taxon>
        <taxon>Metazoa</taxon>
        <taxon>Ecdysozoa</taxon>
        <taxon>Arthropoda</taxon>
        <taxon>Crustacea</taxon>
        <taxon>Multicrustacea</taxon>
        <taxon>Malacostraca</taxon>
        <taxon>Eumalacostraca</taxon>
        <taxon>Eucarida</taxon>
        <taxon>Decapoda</taxon>
        <taxon>Pleocyemata</taxon>
        <taxon>Brachyura</taxon>
        <taxon>Eubrachyura</taxon>
        <taxon>Portunoidea</taxon>
        <taxon>Portunidae</taxon>
        <taxon>Portuninae</taxon>
        <taxon>Portunus</taxon>
    </lineage>
</organism>
<keyword evidence="2" id="KW-1185">Reference proteome</keyword>
<dbReference type="Proteomes" id="UP000324222">
    <property type="component" value="Unassembled WGS sequence"/>
</dbReference>
<dbReference type="OrthoDB" id="6371339at2759"/>
<reference evidence="1 2" key="1">
    <citation type="submission" date="2019-05" db="EMBL/GenBank/DDBJ databases">
        <title>Another draft genome of Portunus trituberculatus and its Hox gene families provides insights of decapod evolution.</title>
        <authorList>
            <person name="Jeong J.-H."/>
            <person name="Song I."/>
            <person name="Kim S."/>
            <person name="Choi T."/>
            <person name="Kim D."/>
            <person name="Ryu S."/>
            <person name="Kim W."/>
        </authorList>
    </citation>
    <scope>NUCLEOTIDE SEQUENCE [LARGE SCALE GENOMIC DNA]</scope>
    <source>
        <tissue evidence="1">Muscle</tissue>
    </source>
</reference>
<dbReference type="AlphaFoldDB" id="A0A5B7HCH5"/>
<evidence type="ECO:0000313" key="2">
    <source>
        <dbReference type="Proteomes" id="UP000324222"/>
    </source>
</evidence>
<comment type="caution">
    <text evidence="1">The sequence shown here is derived from an EMBL/GenBank/DDBJ whole genome shotgun (WGS) entry which is preliminary data.</text>
</comment>
<sequence length="105" mass="11545">MMAPTPASSPGSAQDFASRLKSAMTHLQPVPHRSSLWKTFVSQDLADCSRVFIRVDAVHPPVTQPYQGPYRVLRHARKTVTVDRNGSTDAVSIDRVNKTCLSPEA</sequence>
<evidence type="ECO:0000313" key="1">
    <source>
        <dbReference type="EMBL" id="MPC67017.1"/>
    </source>
</evidence>
<gene>
    <name evidence="1" type="ORF">E2C01_061176</name>
</gene>
<dbReference type="EMBL" id="VSRR010025651">
    <property type="protein sequence ID" value="MPC67017.1"/>
    <property type="molecule type" value="Genomic_DNA"/>
</dbReference>
<protein>
    <submittedName>
        <fullName evidence="1">Uncharacterized protein</fullName>
    </submittedName>
</protein>
<dbReference type="PANTHER" id="PTHR38681">
    <property type="entry name" value="RETROVIRUS-RELATED POL POLYPROTEIN FROM TRANSPOSON 412-LIKE PROTEIN-RELATED"/>
    <property type="match status" value="1"/>
</dbReference>
<accession>A0A5B7HCH5</accession>